<dbReference type="Proteomes" id="UP000253975">
    <property type="component" value="Unassembled WGS sequence"/>
</dbReference>
<protein>
    <recommendedName>
        <fullName evidence="1">Calcineurin-like phosphoesterase domain-containing protein</fullName>
    </recommendedName>
</protein>
<dbReference type="Pfam" id="PF00149">
    <property type="entry name" value="Metallophos"/>
    <property type="match status" value="1"/>
</dbReference>
<evidence type="ECO:0000313" key="3">
    <source>
        <dbReference type="Proteomes" id="UP000253975"/>
    </source>
</evidence>
<comment type="caution">
    <text evidence="2">The sequence shown here is derived from an EMBL/GenBank/DDBJ whole genome shotgun (WGS) entry which is preliminary data.</text>
</comment>
<reference evidence="2 3" key="1">
    <citation type="journal article" date="2018" name="Elife">
        <title>Discovery and characterization of a prevalent human gut bacterial enzyme sufficient for the inactivation of a family of plant toxins.</title>
        <authorList>
            <person name="Koppel N."/>
            <person name="Bisanz J.E."/>
            <person name="Pandelia M.E."/>
            <person name="Turnbaugh P.J."/>
            <person name="Balskus E.P."/>
        </authorList>
    </citation>
    <scope>NUCLEOTIDE SEQUENCE [LARGE SCALE GENOMIC DNA]</scope>
    <source>
        <strain evidence="2 3">OB21 GAM31</strain>
    </source>
</reference>
<gene>
    <name evidence="2" type="ORF">C1881_06205</name>
</gene>
<feature type="domain" description="Calcineurin-like phosphoesterase" evidence="1">
    <location>
        <begin position="1"/>
        <end position="176"/>
    </location>
</feature>
<proteinExistence type="predicted"/>
<dbReference type="SUPFAM" id="SSF56300">
    <property type="entry name" value="Metallo-dependent phosphatases"/>
    <property type="match status" value="1"/>
</dbReference>
<evidence type="ECO:0000259" key="1">
    <source>
        <dbReference type="Pfam" id="PF00149"/>
    </source>
</evidence>
<evidence type="ECO:0000313" key="2">
    <source>
        <dbReference type="EMBL" id="RDB58159.1"/>
    </source>
</evidence>
<accession>A0A369LHK5</accession>
<dbReference type="CDD" id="cd00838">
    <property type="entry name" value="MPP_superfamily"/>
    <property type="match status" value="1"/>
</dbReference>
<sequence>MKTLVVGDLHLKQRFVLPRIDGMLAGDAEIGRIIFLGDACDDWGANEADELNAMEFYAKWVREHRGRGMRIDVLLGNHDFCCVRGKRGPGSIMSIMRNLRTILEDALQAKVACAVGPYLCSHAGVTGVWAKRFLADVPADAVAIAQRLNEMLADSSHWGDLDSCPPSRGGWSLPGPLWADLRDMLDDALPGVPQIVGHSPVERVENYASGWMTAGRDPLWACDTMSLMSYGAPIGDGSMLLVDEPGVMDGSTGLCGSCGSGAPGELRGLGVSNGADDAAETLEAYAVPFPGESTFAEACKRYWEAR</sequence>
<dbReference type="RefSeq" id="WP_114615669.1">
    <property type="nucleotide sequence ID" value="NZ_PPTO01000009.1"/>
</dbReference>
<dbReference type="AlphaFoldDB" id="A0A369LHK5"/>
<dbReference type="InterPro" id="IPR004843">
    <property type="entry name" value="Calcineurin-like_PHP"/>
</dbReference>
<name>A0A369LHK5_9ACTN</name>
<dbReference type="InterPro" id="IPR029052">
    <property type="entry name" value="Metallo-depent_PP-like"/>
</dbReference>
<organism evidence="2 3">
    <name type="scientific">Slackia isoflavoniconvertens</name>
    <dbReference type="NCBI Taxonomy" id="572010"/>
    <lineage>
        <taxon>Bacteria</taxon>
        <taxon>Bacillati</taxon>
        <taxon>Actinomycetota</taxon>
        <taxon>Coriobacteriia</taxon>
        <taxon>Eggerthellales</taxon>
        <taxon>Eggerthellaceae</taxon>
        <taxon>Slackia</taxon>
    </lineage>
</organism>
<dbReference type="Gene3D" id="3.60.21.10">
    <property type="match status" value="1"/>
</dbReference>
<dbReference type="EMBL" id="PPTO01000009">
    <property type="protein sequence ID" value="RDB58159.1"/>
    <property type="molecule type" value="Genomic_DNA"/>
</dbReference>
<dbReference type="GO" id="GO:0016787">
    <property type="term" value="F:hydrolase activity"/>
    <property type="evidence" value="ECO:0007669"/>
    <property type="project" value="InterPro"/>
</dbReference>